<dbReference type="Gene3D" id="1.10.510.10">
    <property type="entry name" value="Transferase(Phosphotransferase) domain 1"/>
    <property type="match status" value="1"/>
</dbReference>
<dbReference type="GO" id="GO:0005524">
    <property type="term" value="F:ATP binding"/>
    <property type="evidence" value="ECO:0007669"/>
    <property type="project" value="UniProtKB-KW"/>
</dbReference>
<evidence type="ECO:0000313" key="5">
    <source>
        <dbReference type="Proteomes" id="UP000238350"/>
    </source>
</evidence>
<keyword evidence="4" id="KW-0808">Transferase</keyword>
<dbReference type="InterPro" id="IPR011009">
    <property type="entry name" value="Kinase-like_dom_sf"/>
</dbReference>
<dbReference type="PROSITE" id="PS00108">
    <property type="entry name" value="PROTEIN_KINASE_ST"/>
    <property type="match status" value="1"/>
</dbReference>
<dbReference type="SUPFAM" id="SSF56112">
    <property type="entry name" value="Protein kinase-like (PK-like)"/>
    <property type="match status" value="1"/>
</dbReference>
<evidence type="ECO:0000259" key="3">
    <source>
        <dbReference type="PROSITE" id="PS50011"/>
    </source>
</evidence>
<reference evidence="4 5" key="1">
    <citation type="submission" date="2017-04" db="EMBL/GenBank/DDBJ databases">
        <title>Genome sequencing of [Candida] sorbophila.</title>
        <authorList>
            <person name="Ahn J.O."/>
        </authorList>
    </citation>
    <scope>NUCLEOTIDE SEQUENCE [LARGE SCALE GENOMIC DNA]</scope>
    <source>
        <strain evidence="4 5">DS02</strain>
    </source>
</reference>
<dbReference type="SMART" id="SM00220">
    <property type="entry name" value="S_TKc"/>
    <property type="match status" value="1"/>
</dbReference>
<dbReference type="GeneID" id="36518374"/>
<dbReference type="Proteomes" id="UP000238350">
    <property type="component" value="Unassembled WGS sequence"/>
</dbReference>
<organism evidence="4 5">
    <name type="scientific">Wickerhamiella sorbophila</name>
    <dbReference type="NCBI Taxonomy" id="45607"/>
    <lineage>
        <taxon>Eukaryota</taxon>
        <taxon>Fungi</taxon>
        <taxon>Dikarya</taxon>
        <taxon>Ascomycota</taxon>
        <taxon>Saccharomycotina</taxon>
        <taxon>Dipodascomycetes</taxon>
        <taxon>Dipodascales</taxon>
        <taxon>Trichomonascaceae</taxon>
        <taxon>Wickerhamiella</taxon>
    </lineage>
</organism>
<gene>
    <name evidence="4" type="ORF">B9G98_04626</name>
</gene>
<dbReference type="PANTHER" id="PTHR24347">
    <property type="entry name" value="SERINE/THREONINE-PROTEIN KINASE"/>
    <property type="match status" value="1"/>
</dbReference>
<dbReference type="STRING" id="45607.A0A2T0FPT4"/>
<dbReference type="OrthoDB" id="40902at2759"/>
<feature type="domain" description="Protein kinase" evidence="3">
    <location>
        <begin position="23"/>
        <end position="281"/>
    </location>
</feature>
<sequence length="361" mass="40999">MTLSSLLNKVASRPASYHKKANYEFGDAMGAGAFGVVRRARNIKTNEDVAIKVILRSRVKGKEDEIMSELELLKQLHHPHIVTLKDYFESRDKIYIVTQLCTGGELFDRICEQGSFTEKAAAKMFREIADAVQYLHHSNIVHRDIKPENLLFESKDPESELVLCDFGIARPLHEPDELITSSAGSLGYAAPEIFSSYGHGKPCDVWSLGVVLFTILSGYSPFQAETPQDFMSEVHPGFTVKFHTRYWKDVSDDAKDLIRQMLQFRPEKRPTIDEVLQHKWVTGASSELNLLPGIKPGLSSRARWRLAFERVRLAKRIRDLGLEDSDDERPKPMLKFHEVVLAAQRNKDLLTEESKEQSTDA</sequence>
<accession>A0A2T0FPT4</accession>
<evidence type="ECO:0000256" key="1">
    <source>
        <dbReference type="ARBA" id="ARBA00022741"/>
    </source>
</evidence>
<evidence type="ECO:0000256" key="2">
    <source>
        <dbReference type="ARBA" id="ARBA00022840"/>
    </source>
</evidence>
<dbReference type="Pfam" id="PF00069">
    <property type="entry name" value="Pkinase"/>
    <property type="match status" value="1"/>
</dbReference>
<dbReference type="PROSITE" id="PS50011">
    <property type="entry name" value="PROTEIN_KINASE_DOM"/>
    <property type="match status" value="1"/>
</dbReference>
<dbReference type="RefSeq" id="XP_024666951.1">
    <property type="nucleotide sequence ID" value="XM_024811183.1"/>
</dbReference>
<protein>
    <submittedName>
        <fullName evidence="4">Calcium/calmodulin-dependent protein kinase</fullName>
    </submittedName>
</protein>
<dbReference type="CDD" id="cd05117">
    <property type="entry name" value="STKc_CAMK"/>
    <property type="match status" value="1"/>
</dbReference>
<keyword evidence="4" id="KW-0418">Kinase</keyword>
<dbReference type="Gene3D" id="3.30.200.20">
    <property type="entry name" value="Phosphorylase Kinase, domain 1"/>
    <property type="match status" value="1"/>
</dbReference>
<dbReference type="InterPro" id="IPR000719">
    <property type="entry name" value="Prot_kinase_dom"/>
</dbReference>
<proteinExistence type="predicted"/>
<dbReference type="GO" id="GO:0004672">
    <property type="term" value="F:protein kinase activity"/>
    <property type="evidence" value="ECO:0007669"/>
    <property type="project" value="InterPro"/>
</dbReference>
<comment type="caution">
    <text evidence="4">The sequence shown here is derived from an EMBL/GenBank/DDBJ whole genome shotgun (WGS) entry which is preliminary data.</text>
</comment>
<dbReference type="FunFam" id="1.10.510.10:FF:000571">
    <property type="entry name" value="Maternal embryonic leucine zipper kinase"/>
    <property type="match status" value="1"/>
</dbReference>
<keyword evidence="5" id="KW-1185">Reference proteome</keyword>
<dbReference type="AlphaFoldDB" id="A0A2T0FPT4"/>
<name>A0A2T0FPT4_9ASCO</name>
<keyword evidence="1" id="KW-0547">Nucleotide-binding</keyword>
<dbReference type="FunFam" id="3.30.200.20:FF:000042">
    <property type="entry name" value="Aurora kinase A"/>
    <property type="match status" value="1"/>
</dbReference>
<dbReference type="InterPro" id="IPR008271">
    <property type="entry name" value="Ser/Thr_kinase_AS"/>
</dbReference>
<evidence type="ECO:0000313" key="4">
    <source>
        <dbReference type="EMBL" id="PRT57006.1"/>
    </source>
</evidence>
<keyword evidence="2" id="KW-0067">ATP-binding</keyword>
<dbReference type="EMBL" id="NDIQ01000022">
    <property type="protein sequence ID" value="PRT57006.1"/>
    <property type="molecule type" value="Genomic_DNA"/>
</dbReference>